<dbReference type="Proteomes" id="UP000027195">
    <property type="component" value="Unassembled WGS sequence"/>
</dbReference>
<dbReference type="EMBL" id="KL198037">
    <property type="protein sequence ID" value="KDQ14485.1"/>
    <property type="molecule type" value="Genomic_DNA"/>
</dbReference>
<evidence type="ECO:0000313" key="11">
    <source>
        <dbReference type="Proteomes" id="UP000027195"/>
    </source>
</evidence>
<evidence type="ECO:0000256" key="3">
    <source>
        <dbReference type="ARBA" id="ARBA00022448"/>
    </source>
</evidence>
<dbReference type="GO" id="GO:0005743">
    <property type="term" value="C:mitochondrial inner membrane"/>
    <property type="evidence" value="ECO:0007669"/>
    <property type="project" value="UniProtKB-SubCell"/>
</dbReference>
<dbReference type="PANTHER" id="PTHR12022">
    <property type="entry name" value="UBIQUINOL-CYTOCHROME C REDUCTASE COMPLEX 14 KD PROTEIN"/>
    <property type="match status" value="1"/>
</dbReference>
<evidence type="ECO:0000256" key="4">
    <source>
        <dbReference type="ARBA" id="ARBA00022660"/>
    </source>
</evidence>
<dbReference type="PANTHER" id="PTHR12022:SF0">
    <property type="entry name" value="CYTOCHROME B-C1 COMPLEX SUBUNIT 7"/>
    <property type="match status" value="1"/>
</dbReference>
<comment type="subcellular location">
    <subcellularLocation>
        <location evidence="1">Mitochondrion inner membrane</location>
        <topology evidence="1">Peripheral membrane protein</topology>
        <orientation evidence="1">Matrix side</orientation>
    </subcellularLocation>
</comment>
<dbReference type="HOGENOM" id="CLU_115154_1_0_1"/>
<accession>A0A067MID9</accession>
<evidence type="ECO:0000256" key="9">
    <source>
        <dbReference type="PIRNR" id="PIRNR000022"/>
    </source>
</evidence>
<keyword evidence="11" id="KW-1185">Reference proteome</keyword>
<dbReference type="InterPro" id="IPR036544">
    <property type="entry name" value="QCR7_sf"/>
</dbReference>
<dbReference type="SUPFAM" id="SSF81524">
    <property type="entry name" value="14 kDa protein of cytochrome bc1 complex (Ubiquinol-cytochrome c reductase)"/>
    <property type="match status" value="1"/>
</dbReference>
<dbReference type="AlphaFoldDB" id="A0A067MID9"/>
<dbReference type="GO" id="GO:0006122">
    <property type="term" value="P:mitochondrial electron transport, ubiquinol to cytochrome c"/>
    <property type="evidence" value="ECO:0007669"/>
    <property type="project" value="InterPro"/>
</dbReference>
<keyword evidence="5 9" id="KW-0999">Mitochondrion inner membrane</keyword>
<comment type="similarity">
    <text evidence="2 9">Belongs to the UQCRB/QCR7 family.</text>
</comment>
<evidence type="ECO:0000256" key="8">
    <source>
        <dbReference type="ARBA" id="ARBA00023136"/>
    </source>
</evidence>
<evidence type="ECO:0000313" key="10">
    <source>
        <dbReference type="EMBL" id="KDQ14485.1"/>
    </source>
</evidence>
<sequence length="126" mass="14767">MSGPLGLSLAPQIRASRSLYKFFLPIAQSYANIAGYRRMGLKYDDLLVEERPDVQKALSRLDKRESYDRVFRLKTAFQYSILHHDLPKDKWLKESDDKRYLTPVIEEVAQEDSERLAWDTMKVEAK</sequence>
<dbReference type="GO" id="GO:0045275">
    <property type="term" value="C:respiratory chain complex III"/>
    <property type="evidence" value="ECO:0007669"/>
    <property type="project" value="InterPro"/>
</dbReference>
<proteinExistence type="inferred from homology"/>
<evidence type="ECO:0000256" key="5">
    <source>
        <dbReference type="ARBA" id="ARBA00022792"/>
    </source>
</evidence>
<keyword evidence="3 9" id="KW-0813">Transport</keyword>
<keyword evidence="8 9" id="KW-0472">Membrane</keyword>
<dbReference type="OrthoDB" id="425749at2759"/>
<reference evidence="11" key="1">
    <citation type="journal article" date="2014" name="Proc. Natl. Acad. Sci. U.S.A.">
        <title>Extensive sampling of basidiomycete genomes demonstrates inadequacy of the white-rot/brown-rot paradigm for wood decay fungi.</title>
        <authorList>
            <person name="Riley R."/>
            <person name="Salamov A.A."/>
            <person name="Brown D.W."/>
            <person name="Nagy L.G."/>
            <person name="Floudas D."/>
            <person name="Held B.W."/>
            <person name="Levasseur A."/>
            <person name="Lombard V."/>
            <person name="Morin E."/>
            <person name="Otillar R."/>
            <person name="Lindquist E.A."/>
            <person name="Sun H."/>
            <person name="LaButti K.M."/>
            <person name="Schmutz J."/>
            <person name="Jabbour D."/>
            <person name="Luo H."/>
            <person name="Baker S.E."/>
            <person name="Pisabarro A.G."/>
            <person name="Walton J.D."/>
            <person name="Blanchette R.A."/>
            <person name="Henrissat B."/>
            <person name="Martin F."/>
            <person name="Cullen D."/>
            <person name="Hibbett D.S."/>
            <person name="Grigoriev I.V."/>
        </authorList>
    </citation>
    <scope>NUCLEOTIDE SEQUENCE [LARGE SCALE GENOMIC DNA]</scope>
    <source>
        <strain evidence="11">FD-172 SS1</strain>
    </source>
</reference>
<dbReference type="FunFam" id="1.10.1090.10:FF:000001">
    <property type="entry name" value="Cytochrome b-c1 complex subunit 7"/>
    <property type="match status" value="1"/>
</dbReference>
<keyword evidence="7 9" id="KW-0496">Mitochondrion</keyword>
<evidence type="ECO:0000256" key="7">
    <source>
        <dbReference type="ARBA" id="ARBA00023128"/>
    </source>
</evidence>
<comment type="function">
    <text evidence="9">Component of the ubiquinol-cytochrome c oxidoreductase, a multisubunit transmembrane complex that is part of the mitochondrial electron transport chain which drives oxidative phosphorylation.</text>
</comment>
<dbReference type="FunCoup" id="A0A067MID9">
    <property type="interactions" value="99"/>
</dbReference>
<protein>
    <recommendedName>
        <fullName evidence="9">Cytochrome b-c1 complex subunit 7</fullName>
    </recommendedName>
</protein>
<evidence type="ECO:0000256" key="6">
    <source>
        <dbReference type="ARBA" id="ARBA00022982"/>
    </source>
</evidence>
<organism evidence="10 11">
    <name type="scientific">Botryobasidium botryosum (strain FD-172 SS1)</name>
    <dbReference type="NCBI Taxonomy" id="930990"/>
    <lineage>
        <taxon>Eukaryota</taxon>
        <taxon>Fungi</taxon>
        <taxon>Dikarya</taxon>
        <taxon>Basidiomycota</taxon>
        <taxon>Agaricomycotina</taxon>
        <taxon>Agaricomycetes</taxon>
        <taxon>Cantharellales</taxon>
        <taxon>Botryobasidiaceae</taxon>
        <taxon>Botryobasidium</taxon>
    </lineage>
</organism>
<dbReference type="PIRSF" id="PIRSF000022">
    <property type="entry name" value="Bc1_14K"/>
    <property type="match status" value="1"/>
</dbReference>
<dbReference type="InterPro" id="IPR003197">
    <property type="entry name" value="QCR7"/>
</dbReference>
<dbReference type="Gene3D" id="1.10.1090.10">
    <property type="entry name" value="Cytochrome b-c1 complex subunit 7"/>
    <property type="match status" value="1"/>
</dbReference>
<keyword evidence="4 9" id="KW-0679">Respiratory chain</keyword>
<evidence type="ECO:0000256" key="1">
    <source>
        <dbReference type="ARBA" id="ARBA00004443"/>
    </source>
</evidence>
<dbReference type="Pfam" id="PF02271">
    <property type="entry name" value="UCR_14kD"/>
    <property type="match status" value="1"/>
</dbReference>
<dbReference type="STRING" id="930990.A0A067MID9"/>
<gene>
    <name evidence="10" type="ORF">BOTBODRAFT_32617</name>
</gene>
<name>A0A067MID9_BOTB1</name>
<dbReference type="InParanoid" id="A0A067MID9"/>
<keyword evidence="6 9" id="KW-0249">Electron transport</keyword>
<evidence type="ECO:0000256" key="2">
    <source>
        <dbReference type="ARBA" id="ARBA00008554"/>
    </source>
</evidence>